<evidence type="ECO:0000313" key="2">
    <source>
        <dbReference type="Proteomes" id="UP001178277"/>
    </source>
</evidence>
<accession>A0AA90NYT0</accession>
<dbReference type="AlphaFoldDB" id="A0AA90NYT0"/>
<reference evidence="1" key="1">
    <citation type="submission" date="2023-07" db="EMBL/GenBank/DDBJ databases">
        <title>Murine gut Bacillus species.</title>
        <authorList>
            <person name="Gutman E."/>
            <person name="Hashuel R."/>
            <person name="Litvak Y."/>
        </authorList>
    </citation>
    <scope>NUCLEOTIDE SEQUENCE</scope>
    <source>
        <strain evidence="1">RU283</strain>
    </source>
</reference>
<protein>
    <recommendedName>
        <fullName evidence="3">Lipoprotein</fullName>
    </recommendedName>
</protein>
<name>A0AA90NYT0_9BACI</name>
<sequence length="241" mass="27417">MMRNFFKILCVLCISVTLSGCLYPEKQKMQNQLPYKEQIQSVQSAVDQFQKDEGGILPIVTKDAGTPIYQKYVIKFSKISPRYMAEPPDNAFESGGVFQYILVNVEKDPTVKLLDVRMAQKIQDVSLRLTAYQQSNGYPPFKERLSDNVFTLDYEKMGLKEAPTVTSPFSQKDLYLVVDGQGSIFVDYTPDLLEALKKHEGEIKPGEDIRELLVQSSEFVPAYSLPYTIDEKTNNPIFLTK</sequence>
<dbReference type="EMBL" id="JAUUTP010000008">
    <property type="protein sequence ID" value="MDP1418790.1"/>
    <property type="molecule type" value="Genomic_DNA"/>
</dbReference>
<evidence type="ECO:0008006" key="3">
    <source>
        <dbReference type="Google" id="ProtNLM"/>
    </source>
</evidence>
<dbReference type="PROSITE" id="PS51257">
    <property type="entry name" value="PROKAR_LIPOPROTEIN"/>
    <property type="match status" value="1"/>
</dbReference>
<organism evidence="1 2">
    <name type="scientific">Peribacillus simplex</name>
    <dbReference type="NCBI Taxonomy" id="1478"/>
    <lineage>
        <taxon>Bacteria</taxon>
        <taxon>Bacillati</taxon>
        <taxon>Bacillota</taxon>
        <taxon>Bacilli</taxon>
        <taxon>Bacillales</taxon>
        <taxon>Bacillaceae</taxon>
        <taxon>Peribacillus</taxon>
    </lineage>
</organism>
<comment type="caution">
    <text evidence="1">The sequence shown here is derived from an EMBL/GenBank/DDBJ whole genome shotgun (WGS) entry which is preliminary data.</text>
</comment>
<evidence type="ECO:0000313" key="1">
    <source>
        <dbReference type="EMBL" id="MDP1418790.1"/>
    </source>
</evidence>
<gene>
    <name evidence="1" type="ORF">Q8G35_10240</name>
</gene>
<proteinExistence type="predicted"/>
<dbReference type="Proteomes" id="UP001178277">
    <property type="component" value="Unassembled WGS sequence"/>
</dbReference>